<dbReference type="Proteomes" id="UP001500221">
    <property type="component" value="Unassembled WGS sequence"/>
</dbReference>
<gene>
    <name evidence="2" type="ORF">GCM10023340_21670</name>
</gene>
<dbReference type="EMBL" id="BAABKG010000002">
    <property type="protein sequence ID" value="GAA5148165.1"/>
    <property type="molecule type" value="Genomic_DNA"/>
</dbReference>
<organism evidence="2 3">
    <name type="scientific">Nocardioides marinquilinus</name>
    <dbReference type="NCBI Taxonomy" id="1210400"/>
    <lineage>
        <taxon>Bacteria</taxon>
        <taxon>Bacillati</taxon>
        <taxon>Actinomycetota</taxon>
        <taxon>Actinomycetes</taxon>
        <taxon>Propionibacteriales</taxon>
        <taxon>Nocardioidaceae</taxon>
        <taxon>Nocardioides</taxon>
    </lineage>
</organism>
<accession>A0ABP9PKL2</accession>
<feature type="compositionally biased region" description="Low complexity" evidence="1">
    <location>
        <begin position="102"/>
        <end position="114"/>
    </location>
</feature>
<keyword evidence="3" id="KW-1185">Reference proteome</keyword>
<evidence type="ECO:0000313" key="3">
    <source>
        <dbReference type="Proteomes" id="UP001500221"/>
    </source>
</evidence>
<evidence type="ECO:0000313" key="2">
    <source>
        <dbReference type="EMBL" id="GAA5148165.1"/>
    </source>
</evidence>
<dbReference type="RefSeq" id="WP_345458145.1">
    <property type="nucleotide sequence ID" value="NZ_BAABKG010000002.1"/>
</dbReference>
<dbReference type="Pfam" id="PF02575">
    <property type="entry name" value="YbaB_DNA_bd"/>
    <property type="match status" value="1"/>
</dbReference>
<feature type="region of interest" description="Disordered" evidence="1">
    <location>
        <begin position="99"/>
        <end position="122"/>
    </location>
</feature>
<reference evidence="3" key="1">
    <citation type="journal article" date="2019" name="Int. J. Syst. Evol. Microbiol.">
        <title>The Global Catalogue of Microorganisms (GCM) 10K type strain sequencing project: providing services to taxonomists for standard genome sequencing and annotation.</title>
        <authorList>
            <consortium name="The Broad Institute Genomics Platform"/>
            <consortium name="The Broad Institute Genome Sequencing Center for Infectious Disease"/>
            <person name="Wu L."/>
            <person name="Ma J."/>
        </authorList>
    </citation>
    <scope>NUCLEOTIDE SEQUENCE [LARGE SCALE GENOMIC DNA]</scope>
    <source>
        <strain evidence="3">JCM 18459</strain>
    </source>
</reference>
<dbReference type="SUPFAM" id="SSF82607">
    <property type="entry name" value="YbaB-like"/>
    <property type="match status" value="1"/>
</dbReference>
<dbReference type="InterPro" id="IPR036894">
    <property type="entry name" value="YbaB-like_sf"/>
</dbReference>
<evidence type="ECO:0008006" key="4">
    <source>
        <dbReference type="Google" id="ProtNLM"/>
    </source>
</evidence>
<sequence length="234" mass="24943">MTDAIDARLSDLARRTQEFAQQLEASLSNVAASQTTSEQGGVTVRLGADGTVERVVVADAWRREATPAELGNLVLTTMGLAFGEQFRVWAERAPDELDKPVPRTVPRPTRVVQPPRGPAGDHYVNDTVRAVGGVEGALDDLIDALRIASDQRFEGRDRTGHVVATADGRGQLMSLDLDPEWVDGSPASALGVAATEAMQDAVARSRAGTDLQGVVEESRLGRLHRSLVNDAPAS</sequence>
<evidence type="ECO:0000256" key="1">
    <source>
        <dbReference type="SAM" id="MobiDB-lite"/>
    </source>
</evidence>
<comment type="caution">
    <text evidence="2">The sequence shown here is derived from an EMBL/GenBank/DDBJ whole genome shotgun (WGS) entry which is preliminary data.</text>
</comment>
<name>A0ABP9PKL2_9ACTN</name>
<protein>
    <recommendedName>
        <fullName evidence="4">YbaB/EbfC DNA-binding family protein</fullName>
    </recommendedName>
</protein>
<dbReference type="InterPro" id="IPR004401">
    <property type="entry name" value="YbaB/EbfC"/>
</dbReference>
<dbReference type="Gene3D" id="3.30.1310.10">
    <property type="entry name" value="Nucleoid-associated protein YbaB-like domain"/>
    <property type="match status" value="1"/>
</dbReference>
<proteinExistence type="predicted"/>